<organism evidence="3 4">
    <name type="scientific">Cerrena zonata</name>
    <dbReference type="NCBI Taxonomy" id="2478898"/>
    <lineage>
        <taxon>Eukaryota</taxon>
        <taxon>Fungi</taxon>
        <taxon>Dikarya</taxon>
        <taxon>Basidiomycota</taxon>
        <taxon>Agaricomycotina</taxon>
        <taxon>Agaricomycetes</taxon>
        <taxon>Polyporales</taxon>
        <taxon>Cerrenaceae</taxon>
        <taxon>Cerrena</taxon>
    </lineage>
</organism>
<evidence type="ECO:0000259" key="2">
    <source>
        <dbReference type="Pfam" id="PF03372"/>
    </source>
</evidence>
<dbReference type="SUPFAM" id="SSF56219">
    <property type="entry name" value="DNase I-like"/>
    <property type="match status" value="1"/>
</dbReference>
<gene>
    <name evidence="3" type="ORF">QCA50_015306</name>
</gene>
<feature type="domain" description="Endonuclease/exonuclease/phosphatase" evidence="2">
    <location>
        <begin position="324"/>
        <end position="607"/>
    </location>
</feature>
<evidence type="ECO:0000256" key="1">
    <source>
        <dbReference type="SAM" id="SignalP"/>
    </source>
</evidence>
<keyword evidence="1" id="KW-0732">Signal</keyword>
<keyword evidence="4" id="KW-1185">Reference proteome</keyword>
<dbReference type="CDD" id="cd04486">
    <property type="entry name" value="YhcR_OBF_like"/>
    <property type="match status" value="1"/>
</dbReference>
<protein>
    <recommendedName>
        <fullName evidence="2">Endonuclease/exonuclease/phosphatase domain-containing protein</fullName>
    </recommendedName>
</protein>
<evidence type="ECO:0000313" key="3">
    <source>
        <dbReference type="EMBL" id="KAK7681573.1"/>
    </source>
</evidence>
<dbReference type="GO" id="GO:0003824">
    <property type="term" value="F:catalytic activity"/>
    <property type="evidence" value="ECO:0007669"/>
    <property type="project" value="InterPro"/>
</dbReference>
<reference evidence="3 4" key="1">
    <citation type="submission" date="2022-09" db="EMBL/GenBank/DDBJ databases">
        <authorList>
            <person name="Palmer J.M."/>
        </authorList>
    </citation>
    <scope>NUCLEOTIDE SEQUENCE [LARGE SCALE GENOMIC DNA]</scope>
    <source>
        <strain evidence="3 4">DSM 7382</strain>
    </source>
</reference>
<dbReference type="Gene3D" id="3.60.10.10">
    <property type="entry name" value="Endonuclease/exonuclease/phosphatase"/>
    <property type="match status" value="1"/>
</dbReference>
<dbReference type="PANTHER" id="PTHR42834:SF1">
    <property type="entry name" value="ENDONUCLEASE_EXONUCLEASE_PHOSPHATASE FAMILY PROTEIN (AFU_ORTHOLOGUE AFUA_3G09210)"/>
    <property type="match status" value="1"/>
</dbReference>
<dbReference type="EMBL" id="JASBNA010000040">
    <property type="protein sequence ID" value="KAK7681573.1"/>
    <property type="molecule type" value="Genomic_DNA"/>
</dbReference>
<evidence type="ECO:0000313" key="4">
    <source>
        <dbReference type="Proteomes" id="UP001385951"/>
    </source>
</evidence>
<proteinExistence type="predicted"/>
<feature type="chain" id="PRO_5043339914" description="Endonuclease/exonuclease/phosphatase domain-containing protein" evidence="1">
    <location>
        <begin position="18"/>
        <end position="617"/>
    </location>
</feature>
<feature type="signal peptide" evidence="1">
    <location>
        <begin position="1"/>
        <end position="17"/>
    </location>
</feature>
<dbReference type="AlphaFoldDB" id="A0AAW0FVH3"/>
<dbReference type="InterPro" id="IPR036691">
    <property type="entry name" value="Endo/exonu/phosph_ase_sf"/>
</dbReference>
<dbReference type="InterPro" id="IPR005135">
    <property type="entry name" value="Endo/exonuclease/phosphatase"/>
</dbReference>
<dbReference type="Pfam" id="PF03372">
    <property type="entry name" value="Exo_endo_phos"/>
    <property type="match status" value="1"/>
</dbReference>
<dbReference type="PANTHER" id="PTHR42834">
    <property type="entry name" value="ENDONUCLEASE/EXONUCLEASE/PHOSPHATASE FAMILY PROTEIN (AFU_ORTHOLOGUE AFUA_3G09210)"/>
    <property type="match status" value="1"/>
</dbReference>
<sequence length="617" mass="65481">MLVRVGSIALLASLVLGVEITDIQGPAWVSPLTGQTVQNVTGIVTAKTSSGFYIQGTPSDDIRISHGLFVFSTSTTVLGRVAVGDEISLTGRVSEFRSSTRPDDLTATELTSPASIVVISSNNTVAPIVLGADRSPPTQQLSALDVGTDGFLSAPNNQSRIDTVNATLQPDQFGMDFWSSLEGQLVTVRNPVAINFENSFGEFWVHGDWPVTGKNGRGGLTITFGPDGVPDSNPETVIIGVPVDGTKNPKTSVGKTFQDITGVVQYQFGFYYILPLTAPIVVSTPDPTIPATTLVSSNDSCTLTVGDYNVENMTPTGATHIADVAGHIANFLFSPDFMFVQEIQDNSGVTDDGVVDANVTLTNLSNAIAKAANSSTPYSFIEVVPVNDQDGGQPGGNIRQAYLFNSEKVKLVSGPPAGGSLDATEPIVGSDGKVTLTFNPGRIDPTNAAWQSSRKPLVAAWETTSGARFFTVNVHLVSKGGSSSTQGNSRPPVNLPVDQRTSQVEAVATFVKSLLELDPQASIIIAGDFNEYLQTRSVFAPFGGIVSELDEISGIDPVERYTYVFDQNTEQLDHIFVSNAIAERGTKVEHVHVNNWAPSFSARVSDHDPSVALLKVC</sequence>
<accession>A0AAW0FVH3</accession>
<name>A0AAW0FVH3_9APHY</name>
<dbReference type="Proteomes" id="UP001385951">
    <property type="component" value="Unassembled WGS sequence"/>
</dbReference>
<comment type="caution">
    <text evidence="3">The sequence shown here is derived from an EMBL/GenBank/DDBJ whole genome shotgun (WGS) entry which is preliminary data.</text>
</comment>